<sequence length="158" mass="15766">MAEQLQLRRGTNAEILAFLGAQGEVVVDTTNNRAVVQDGSTTGGFPAAKLIEVVLNSTATNITAHSGGGQASAVELVATINRITTVAAANDSVKLAPSGPTNVVQIVINDGTNSAQVYGTGSDTINGAAAATGVALAAGKIGIYFSPATGIWRGGTLN</sequence>
<evidence type="ECO:0000313" key="2">
    <source>
        <dbReference type="EMBL" id="REF83238.1"/>
    </source>
</evidence>
<gene>
    <name evidence="2" type="ORF">DES32_3154</name>
</gene>
<dbReference type="AlphaFoldDB" id="A0A3D9YMN9"/>
<name>A0A3D9YMN9_9HYPH</name>
<dbReference type="Proteomes" id="UP000256900">
    <property type="component" value="Unassembled WGS sequence"/>
</dbReference>
<keyword evidence="3" id="KW-1185">Reference proteome</keyword>
<evidence type="ECO:0000259" key="1">
    <source>
        <dbReference type="Pfam" id="PF18454"/>
    </source>
</evidence>
<protein>
    <recommendedName>
        <fullName evidence="1">Major tropism determinant N-terminal domain-containing protein</fullName>
    </recommendedName>
</protein>
<dbReference type="RefSeq" id="WP_115837753.1">
    <property type="nucleotide sequence ID" value="NZ_CP025086.1"/>
</dbReference>
<accession>A0A3D9YMN9</accession>
<reference evidence="2 3" key="1">
    <citation type="submission" date="2018-08" db="EMBL/GenBank/DDBJ databases">
        <title>Genomic Encyclopedia of Type Strains, Phase IV (KMG-IV): sequencing the most valuable type-strain genomes for metagenomic binning, comparative biology and taxonomic classification.</title>
        <authorList>
            <person name="Goeker M."/>
        </authorList>
    </citation>
    <scope>NUCLEOTIDE SEQUENCE [LARGE SCALE GENOMIC DNA]</scope>
    <source>
        <strain evidence="2 3">BW863</strain>
    </source>
</reference>
<feature type="domain" description="Major tropism determinant N-terminal" evidence="1">
    <location>
        <begin position="6"/>
        <end position="41"/>
    </location>
</feature>
<organism evidence="2 3">
    <name type="scientific">Methylovirgula ligni</name>
    <dbReference type="NCBI Taxonomy" id="569860"/>
    <lineage>
        <taxon>Bacteria</taxon>
        <taxon>Pseudomonadati</taxon>
        <taxon>Pseudomonadota</taxon>
        <taxon>Alphaproteobacteria</taxon>
        <taxon>Hyphomicrobiales</taxon>
        <taxon>Beijerinckiaceae</taxon>
        <taxon>Methylovirgula</taxon>
    </lineage>
</organism>
<dbReference type="OrthoDB" id="564699at2"/>
<dbReference type="Pfam" id="PF18454">
    <property type="entry name" value="Mtd_N"/>
    <property type="match status" value="1"/>
</dbReference>
<dbReference type="EMBL" id="QUMO01000006">
    <property type="protein sequence ID" value="REF83238.1"/>
    <property type="molecule type" value="Genomic_DNA"/>
</dbReference>
<evidence type="ECO:0000313" key="3">
    <source>
        <dbReference type="Proteomes" id="UP000256900"/>
    </source>
</evidence>
<dbReference type="Gene3D" id="2.10.10.30">
    <property type="match status" value="1"/>
</dbReference>
<comment type="caution">
    <text evidence="2">The sequence shown here is derived from an EMBL/GenBank/DDBJ whole genome shotgun (WGS) entry which is preliminary data.</text>
</comment>
<proteinExistence type="predicted"/>
<dbReference type="InterPro" id="IPR041352">
    <property type="entry name" value="Mtd_N"/>
</dbReference>